<name>A0A379SVZ9_SALER</name>
<sequence>MRYPPYSAVQGLPWQNPSVVFSDGDMAKARAILDEAGWKKKQCGRA</sequence>
<accession>A0A379SVZ9</accession>
<dbReference type="Proteomes" id="UP000254762">
    <property type="component" value="Unassembled WGS sequence"/>
</dbReference>
<dbReference type="AlphaFoldDB" id="A0A379SVZ9"/>
<organism evidence="1 2">
    <name type="scientific">Salmonella enterica subsp. arizonae</name>
    <dbReference type="NCBI Taxonomy" id="59203"/>
    <lineage>
        <taxon>Bacteria</taxon>
        <taxon>Pseudomonadati</taxon>
        <taxon>Pseudomonadota</taxon>
        <taxon>Gammaproteobacteria</taxon>
        <taxon>Enterobacterales</taxon>
        <taxon>Enterobacteriaceae</taxon>
        <taxon>Salmonella</taxon>
    </lineage>
</organism>
<gene>
    <name evidence="1" type="primary">SBOV12445</name>
    <name evidence="1" type="ORF">NCTC7304_03159</name>
</gene>
<evidence type="ECO:0000313" key="2">
    <source>
        <dbReference type="Proteomes" id="UP000254762"/>
    </source>
</evidence>
<reference evidence="1 2" key="1">
    <citation type="submission" date="2018-06" db="EMBL/GenBank/DDBJ databases">
        <authorList>
            <consortium name="Pathogen Informatics"/>
            <person name="Doyle S."/>
        </authorList>
    </citation>
    <scope>NUCLEOTIDE SEQUENCE [LARGE SCALE GENOMIC DNA]</scope>
    <source>
        <strain evidence="1 2">NCTC7304</strain>
    </source>
</reference>
<dbReference type="EMBL" id="UGXD01000002">
    <property type="protein sequence ID" value="SUG33673.1"/>
    <property type="molecule type" value="Genomic_DNA"/>
</dbReference>
<dbReference type="Gene3D" id="3.10.105.10">
    <property type="entry name" value="Dipeptide-binding Protein, Domain 3"/>
    <property type="match status" value="1"/>
</dbReference>
<proteinExistence type="predicted"/>
<evidence type="ECO:0000313" key="1">
    <source>
        <dbReference type="EMBL" id="SUG33673.1"/>
    </source>
</evidence>
<protein>
    <submittedName>
        <fullName evidence="1">Nickel ABC transporter, periplasmic nickel-binding protein nikA2, partial</fullName>
    </submittedName>
</protein>